<proteinExistence type="predicted"/>
<feature type="region of interest" description="Disordered" evidence="1">
    <location>
        <begin position="1"/>
        <end position="67"/>
    </location>
</feature>
<dbReference type="GO" id="GO:0006749">
    <property type="term" value="P:glutathione metabolic process"/>
    <property type="evidence" value="ECO:0007669"/>
    <property type="project" value="TreeGrafter"/>
</dbReference>
<reference evidence="4 5" key="1">
    <citation type="submission" date="2019-11" db="EMBL/GenBank/DDBJ databases">
        <title>Draft genome of Amycolatopsis RM579.</title>
        <authorList>
            <person name="Duangmal K."/>
            <person name="Mingma R."/>
        </authorList>
    </citation>
    <scope>NUCLEOTIDE SEQUENCE [LARGE SCALE GENOMIC DNA]</scope>
    <source>
        <strain evidence="4 5">RM579</strain>
    </source>
</reference>
<dbReference type="InterPro" id="IPR043129">
    <property type="entry name" value="ATPase_NBD"/>
</dbReference>
<dbReference type="AlphaFoldDB" id="A0A6N7YMZ5"/>
<dbReference type="PANTHER" id="PTHR11365">
    <property type="entry name" value="5-OXOPROLINASE RELATED"/>
    <property type="match status" value="1"/>
</dbReference>
<feature type="domain" description="Hydantoinase A/oxoprolinase" evidence="2">
    <location>
        <begin position="269"/>
        <end position="556"/>
    </location>
</feature>
<comment type="caution">
    <text evidence="4">The sequence shown here is derived from an EMBL/GenBank/DDBJ whole genome shotgun (WGS) entry which is preliminary data.</text>
</comment>
<dbReference type="GO" id="GO:0017168">
    <property type="term" value="F:5-oxoprolinase (ATP-hydrolyzing) activity"/>
    <property type="evidence" value="ECO:0007669"/>
    <property type="project" value="TreeGrafter"/>
</dbReference>
<sequence>MGVARRGERPALGVRARPRIGPPANLHPVRQRNPPAPGNHRPGDDRRRRRLRQPADGGRNRHRQGERRREVRIGIDIGGTFTDVFAVSGGRTFIAKVPSSYPDPSAVIESAVRAVLDKAGKAGADVSALIHGTTVATNAMIERQLGVVGLITTAGFRDVLAIGRQTRNTLYRLDFTPRWVPVERERRLEVTERTDYTGQVLTAPDRGEVVAAAETLVARGATAVCVAFLHSYANDTNEREAAAWIRRAFPDLDVWTSASAVPEFREYERFATAVMDAALGETMTTYLGRFTDQARSAGVVGEPYVMESSGGVVRMSEAAVHPTRTLLSGPAGGVLGAINLAKRHDRADLLTFDMGGTSADIGVIRSGAPDVVNIRHFQDLPVLGTTVALEAIGAGGGSIAWIDQGGRLQVGPRSAGSVPGPAAYNKGGTEATVTDAHVVLGTLPAAARLGNSFGVDRDLAIAAVERSVGAPLDLDVISAAHAILDMVNTNMALAARRATVARGIDPRALTLVAYGGAGPLHATTLAGELGIEEVIVPAHPGMLSAMGLLVSDLRKEFMRSFVVDVSPATVNQLSDTAKVLMAEALAWRDEQGETGDWSAGIEAELRYRGQEHTLRVALPDLPWEHTTADLIADRFGESHEQLNGYRVTGEDIQMISLRVTCAIDVGGSGLRLQYASGSGVDLASPDTPVWWTRHEAVPTPVFSAPDLHHEDWIKGPAILVQEDSTCAVAPGYRFRTLPETGGIAIQRIP</sequence>
<dbReference type="Pfam" id="PF05378">
    <property type="entry name" value="Hydant_A_N"/>
    <property type="match status" value="1"/>
</dbReference>
<feature type="domain" description="Hydantoinase/oxoprolinase N-terminal" evidence="3">
    <location>
        <begin position="72"/>
        <end position="247"/>
    </location>
</feature>
<protein>
    <submittedName>
        <fullName evidence="4">Hydantoinase/oxoprolinase family protein</fullName>
    </submittedName>
</protein>
<evidence type="ECO:0000313" key="4">
    <source>
        <dbReference type="EMBL" id="MTD53238.1"/>
    </source>
</evidence>
<dbReference type="SUPFAM" id="SSF53067">
    <property type="entry name" value="Actin-like ATPase domain"/>
    <property type="match status" value="1"/>
</dbReference>
<dbReference type="Proteomes" id="UP000440096">
    <property type="component" value="Unassembled WGS sequence"/>
</dbReference>
<evidence type="ECO:0000259" key="3">
    <source>
        <dbReference type="Pfam" id="PF05378"/>
    </source>
</evidence>
<dbReference type="InterPro" id="IPR045079">
    <property type="entry name" value="Oxoprolinase-like"/>
</dbReference>
<name>A0A6N7YMZ5_9PSEU</name>
<evidence type="ECO:0000256" key="1">
    <source>
        <dbReference type="SAM" id="MobiDB-lite"/>
    </source>
</evidence>
<evidence type="ECO:0000259" key="2">
    <source>
        <dbReference type="Pfam" id="PF01968"/>
    </source>
</evidence>
<dbReference type="Pfam" id="PF01968">
    <property type="entry name" value="Hydantoinase_A"/>
    <property type="match status" value="1"/>
</dbReference>
<dbReference type="EMBL" id="WMBA01000004">
    <property type="protein sequence ID" value="MTD53238.1"/>
    <property type="molecule type" value="Genomic_DNA"/>
</dbReference>
<keyword evidence="5" id="KW-1185">Reference proteome</keyword>
<dbReference type="PANTHER" id="PTHR11365:SF23">
    <property type="entry name" value="HYPOTHETICAL 5-OXOPROLINASE (EUROFUNG)-RELATED"/>
    <property type="match status" value="1"/>
</dbReference>
<gene>
    <name evidence="4" type="ORF">GKO32_04480</name>
</gene>
<dbReference type="GO" id="GO:0005829">
    <property type="term" value="C:cytosol"/>
    <property type="evidence" value="ECO:0007669"/>
    <property type="project" value="TreeGrafter"/>
</dbReference>
<dbReference type="InterPro" id="IPR002821">
    <property type="entry name" value="Hydantoinase_A"/>
</dbReference>
<evidence type="ECO:0000313" key="5">
    <source>
        <dbReference type="Proteomes" id="UP000440096"/>
    </source>
</evidence>
<dbReference type="InterPro" id="IPR008040">
    <property type="entry name" value="Hydant_A_N"/>
</dbReference>
<accession>A0A6N7YMZ5</accession>
<organism evidence="4 5">
    <name type="scientific">Amycolatopsis pithecellobii</name>
    <dbReference type="NCBI Taxonomy" id="664692"/>
    <lineage>
        <taxon>Bacteria</taxon>
        <taxon>Bacillati</taxon>
        <taxon>Actinomycetota</taxon>
        <taxon>Actinomycetes</taxon>
        <taxon>Pseudonocardiales</taxon>
        <taxon>Pseudonocardiaceae</taxon>
        <taxon>Amycolatopsis</taxon>
    </lineage>
</organism>